<gene>
    <name evidence="2" type="ORF">VN97_g2560</name>
</gene>
<dbReference type="Proteomes" id="UP001227192">
    <property type="component" value="Unassembled WGS sequence"/>
</dbReference>
<comment type="caution">
    <text evidence="2">The sequence shown here is derived from an EMBL/GenBank/DDBJ whole genome shotgun (WGS) entry which is preliminary data.</text>
</comment>
<feature type="region of interest" description="Disordered" evidence="1">
    <location>
        <begin position="430"/>
        <end position="518"/>
    </location>
</feature>
<feature type="compositionally biased region" description="Pro residues" evidence="1">
    <location>
        <begin position="205"/>
        <end position="223"/>
    </location>
</feature>
<dbReference type="AlphaFoldDB" id="A0AAI9TNS9"/>
<keyword evidence="3" id="KW-1185">Reference proteome</keyword>
<evidence type="ECO:0000256" key="1">
    <source>
        <dbReference type="SAM" id="MobiDB-lite"/>
    </source>
</evidence>
<evidence type="ECO:0000313" key="3">
    <source>
        <dbReference type="Proteomes" id="UP001227192"/>
    </source>
</evidence>
<dbReference type="EMBL" id="LACB01000050">
    <property type="protein sequence ID" value="KAJ9490697.1"/>
    <property type="molecule type" value="Genomic_DNA"/>
</dbReference>
<evidence type="ECO:0000313" key="2">
    <source>
        <dbReference type="EMBL" id="KAJ9490697.1"/>
    </source>
</evidence>
<feature type="region of interest" description="Disordered" evidence="1">
    <location>
        <begin position="197"/>
        <end position="298"/>
    </location>
</feature>
<reference evidence="2" key="1">
    <citation type="submission" date="2015-06" db="EMBL/GenBank/DDBJ databases">
        <authorList>
            <person name="Nguyen H."/>
        </authorList>
    </citation>
    <scope>NUCLEOTIDE SEQUENCE</scope>
    <source>
        <strain evidence="2">DAOM 180753</strain>
    </source>
</reference>
<feature type="compositionally biased region" description="Low complexity" evidence="1">
    <location>
        <begin position="135"/>
        <end position="169"/>
    </location>
</feature>
<accession>A0AAI9TNS9</accession>
<sequence>MDHRGLYCPGELDVLYQDRNRSETTICYPSPSPAKRGSSYYPAGPKVLEESNLDPFYLEESLAATPSWNPYTSDMRNDSFEDANQYYTLSLNHNKDIGNPLQYPGPDRSTLAQVELENSLRFHRYTSSTEEDSPLHSSHVSFSSIQTDSTTPDLTPSSSFSSSYDSPSCPDAVLEATQQLYKHAHEVQIEPRRRFYLPASTPPTYSLPPPPPPPVAPLNPPDTRPTTPCFQHSNDSTTTITMGYEDVTGSCSSRSRRRKQPPAVLNLTRTASSPSASRRKQSSPGTRPPLDPSMISPPSLINPITMEPHMTHFDHPLFIPANDCPSPVPSPVASSPPISRQWTATSMERPSISTIDAFCEQSVWESDSDSESAGRKSMSRRPIDTLRKVRSRAKLRAAKSQPRLHQTMLDGQASEQFPCLSEDILGEPIPEAFRPSMDRPSTSKDAVRSNNALQTLRLVAPSSASLTRPPRSRKNSSFNSSDVDRSAAAAFQAQFRRRQRSESPEYPTSNSSSSDKGEKEKLTAFCYDQYAHAPITAAREQRPLFERFMNSLRSLNCQKPQKSHKKTNVTTI</sequence>
<name>A0AAI9TNS9_PENTH</name>
<reference evidence="2" key="2">
    <citation type="journal article" date="2016" name="Fungal Biol.">
        <title>Ochratoxin A production by Penicillium thymicola.</title>
        <authorList>
            <person name="Nguyen H.D.T."/>
            <person name="McMullin D.R."/>
            <person name="Ponomareva E."/>
            <person name="Riley R."/>
            <person name="Pomraning K.R."/>
            <person name="Baker S.E."/>
            <person name="Seifert K.A."/>
        </authorList>
    </citation>
    <scope>NUCLEOTIDE SEQUENCE</scope>
    <source>
        <strain evidence="2">DAOM 180753</strain>
    </source>
</reference>
<organism evidence="2 3">
    <name type="scientific">Penicillium thymicola</name>
    <dbReference type="NCBI Taxonomy" id="293382"/>
    <lineage>
        <taxon>Eukaryota</taxon>
        <taxon>Fungi</taxon>
        <taxon>Dikarya</taxon>
        <taxon>Ascomycota</taxon>
        <taxon>Pezizomycotina</taxon>
        <taxon>Eurotiomycetes</taxon>
        <taxon>Eurotiomycetidae</taxon>
        <taxon>Eurotiales</taxon>
        <taxon>Aspergillaceae</taxon>
        <taxon>Penicillium</taxon>
    </lineage>
</organism>
<proteinExistence type="predicted"/>
<feature type="compositionally biased region" description="Low complexity" evidence="1">
    <location>
        <begin position="504"/>
        <end position="514"/>
    </location>
</feature>
<feature type="region of interest" description="Disordered" evidence="1">
    <location>
        <begin position="127"/>
        <end position="169"/>
    </location>
</feature>
<protein>
    <submittedName>
        <fullName evidence="2">Uncharacterized protein</fullName>
    </submittedName>
</protein>
<feature type="compositionally biased region" description="Polar residues" evidence="1">
    <location>
        <begin position="224"/>
        <end position="241"/>
    </location>
</feature>